<name>A0A238LID1_9RHOB</name>
<evidence type="ECO:0008006" key="3">
    <source>
        <dbReference type="Google" id="ProtNLM"/>
    </source>
</evidence>
<reference evidence="1 2" key="1">
    <citation type="submission" date="2017-05" db="EMBL/GenBank/DDBJ databases">
        <authorList>
            <person name="Song R."/>
            <person name="Chenine A.L."/>
            <person name="Ruprecht R.M."/>
        </authorList>
    </citation>
    <scope>NUCLEOTIDE SEQUENCE [LARGE SCALE GENOMIC DNA]</scope>
    <source>
        <strain evidence="1 2">CECT 8899</strain>
    </source>
</reference>
<dbReference type="SUPFAM" id="SSF53474">
    <property type="entry name" value="alpha/beta-Hydrolases"/>
    <property type="match status" value="1"/>
</dbReference>
<dbReference type="InterPro" id="IPR029058">
    <property type="entry name" value="AB_hydrolase_fold"/>
</dbReference>
<evidence type="ECO:0000313" key="1">
    <source>
        <dbReference type="EMBL" id="SMY09372.1"/>
    </source>
</evidence>
<evidence type="ECO:0000313" key="2">
    <source>
        <dbReference type="Proteomes" id="UP000201613"/>
    </source>
</evidence>
<sequence length="290" mass="32608">MTSKPTMDLTRLVETPDMIVTRGSMPDMSGVPVVVFASAAEETRQAITLEFVQQLAMIGRPAIWIADPNETWYATEGFVDRACAIIETEMARLGATQIDTIGASMGAFGALAFAERLPVRTAIALGTRFTPDRRIVPDPRRKKLLRPYLSKFPFRTIEAGMAAAEHAVVVHGDRGFDQPHVLRIEPPETTEHWVVPECGHLVGKKLRERNAFQPFVRSALAQDWDRMREALRSADARPAIEARPVVEKYYTARLAREAKENSRYNTLVKPVLRRIKTALLTTTQPFQRQK</sequence>
<dbReference type="OrthoDB" id="7840740at2"/>
<keyword evidence="2" id="KW-1185">Reference proteome</keyword>
<dbReference type="RefSeq" id="WP_133065064.1">
    <property type="nucleotide sequence ID" value="NZ_FXZK01000009.1"/>
</dbReference>
<organism evidence="1 2">
    <name type="scientific">Flavimaricola marinus</name>
    <dbReference type="NCBI Taxonomy" id="1819565"/>
    <lineage>
        <taxon>Bacteria</taxon>
        <taxon>Pseudomonadati</taxon>
        <taxon>Pseudomonadota</taxon>
        <taxon>Alphaproteobacteria</taxon>
        <taxon>Rhodobacterales</taxon>
        <taxon>Paracoccaceae</taxon>
        <taxon>Flavimaricola</taxon>
    </lineage>
</organism>
<dbReference type="Proteomes" id="UP000201613">
    <property type="component" value="Unassembled WGS sequence"/>
</dbReference>
<accession>A0A238LID1</accession>
<dbReference type="EMBL" id="FXZK01000009">
    <property type="protein sequence ID" value="SMY09372.1"/>
    <property type="molecule type" value="Genomic_DNA"/>
</dbReference>
<gene>
    <name evidence="1" type="ORF">LOM8899_03538</name>
</gene>
<protein>
    <recommendedName>
        <fullName evidence="3">Alpha/beta hydrolase family protein</fullName>
    </recommendedName>
</protein>
<dbReference type="AlphaFoldDB" id="A0A238LID1"/>
<proteinExistence type="predicted"/>
<dbReference type="Gene3D" id="3.40.50.1820">
    <property type="entry name" value="alpha/beta hydrolase"/>
    <property type="match status" value="1"/>
</dbReference>